<proteinExistence type="inferred from homology"/>
<organism evidence="5 6">
    <name type="scientific">Nonomuraea cavernae</name>
    <dbReference type="NCBI Taxonomy" id="2045107"/>
    <lineage>
        <taxon>Bacteria</taxon>
        <taxon>Bacillati</taxon>
        <taxon>Actinomycetota</taxon>
        <taxon>Actinomycetes</taxon>
        <taxon>Streptosporangiales</taxon>
        <taxon>Streptosporangiaceae</taxon>
        <taxon>Nonomuraea</taxon>
    </lineage>
</organism>
<dbReference type="AlphaFoldDB" id="A0A917Z7S5"/>
<dbReference type="GO" id="GO:0031412">
    <property type="term" value="P:gas vesicle organization"/>
    <property type="evidence" value="ECO:0007669"/>
    <property type="project" value="InterPro"/>
</dbReference>
<dbReference type="Pfam" id="PF06386">
    <property type="entry name" value="GvpL_GvpF"/>
    <property type="match status" value="1"/>
</dbReference>
<comment type="similarity">
    <text evidence="3">Belongs to the gas vesicle GvpF/GvpL family.</text>
</comment>
<evidence type="ECO:0000313" key="5">
    <source>
        <dbReference type="EMBL" id="GGO77607.1"/>
    </source>
</evidence>
<dbReference type="GO" id="GO:0031411">
    <property type="term" value="C:gas vesicle"/>
    <property type="evidence" value="ECO:0007669"/>
    <property type="project" value="UniProtKB-SubCell"/>
</dbReference>
<reference evidence="5" key="1">
    <citation type="journal article" date="2014" name="Int. J. Syst. Evol. Microbiol.">
        <title>Complete genome sequence of Corynebacterium casei LMG S-19264T (=DSM 44701T), isolated from a smear-ripened cheese.</title>
        <authorList>
            <consortium name="US DOE Joint Genome Institute (JGI-PGF)"/>
            <person name="Walter F."/>
            <person name="Albersmeier A."/>
            <person name="Kalinowski J."/>
            <person name="Ruckert C."/>
        </authorList>
    </citation>
    <scope>NUCLEOTIDE SEQUENCE</scope>
    <source>
        <strain evidence="5">CGMCC 4.7368</strain>
    </source>
</reference>
<protein>
    <submittedName>
        <fullName evidence="5">Gas vesicle protein</fullName>
    </submittedName>
</protein>
<gene>
    <name evidence="5" type="ORF">GCM10012289_57660</name>
</gene>
<evidence type="ECO:0000256" key="1">
    <source>
        <dbReference type="ARBA" id="ARBA00022987"/>
    </source>
</evidence>
<evidence type="ECO:0000256" key="4">
    <source>
        <dbReference type="SAM" id="MobiDB-lite"/>
    </source>
</evidence>
<accession>A0A917Z7S5</accession>
<keyword evidence="6" id="KW-1185">Reference proteome</keyword>
<evidence type="ECO:0000256" key="2">
    <source>
        <dbReference type="ARBA" id="ARBA00035108"/>
    </source>
</evidence>
<evidence type="ECO:0000256" key="3">
    <source>
        <dbReference type="ARBA" id="ARBA00035643"/>
    </source>
</evidence>
<name>A0A917Z7S5_9ACTN</name>
<dbReference type="Proteomes" id="UP000646523">
    <property type="component" value="Unassembled WGS sequence"/>
</dbReference>
<evidence type="ECO:0000313" key="6">
    <source>
        <dbReference type="Proteomes" id="UP000646523"/>
    </source>
</evidence>
<dbReference type="EMBL" id="BMNH01000023">
    <property type="protein sequence ID" value="GGO77607.1"/>
    <property type="molecule type" value="Genomic_DNA"/>
</dbReference>
<keyword evidence="1" id="KW-0304">Gas vesicle</keyword>
<comment type="subcellular location">
    <subcellularLocation>
        <location evidence="2">Gas vesicle</location>
    </subcellularLocation>
</comment>
<feature type="region of interest" description="Disordered" evidence="4">
    <location>
        <begin position="1"/>
        <end position="20"/>
    </location>
</feature>
<sequence>MSRRMRSTETQEAEAEADAGGNGVGSYVYGIVPGDVEVTPGTKGVGDPPGQVELLTYGEIGALVSDVPVDRPLGRPKDLQRHAELLDDTAAEVPVLPLRFGAVLTSPEAVVEELLTPYHDEFRDALEELEGRAEYVIKARYVERAILLEVLDENKEAARLRKDIHGRPEELTRNARMRLGEIIEQTIAAKRELDTDTLLDEIENLSEAVVIREPTHERDAAHIALLMESDRRAELEQVLDELRDEWAGRVEIRLLGPLAPYDFVGTTAE</sequence>
<comment type="caution">
    <text evidence="5">The sequence shown here is derived from an EMBL/GenBank/DDBJ whole genome shotgun (WGS) entry which is preliminary data.</text>
</comment>
<reference evidence="5" key="2">
    <citation type="submission" date="2020-09" db="EMBL/GenBank/DDBJ databases">
        <authorList>
            <person name="Sun Q."/>
            <person name="Zhou Y."/>
        </authorList>
    </citation>
    <scope>NUCLEOTIDE SEQUENCE</scope>
    <source>
        <strain evidence="5">CGMCC 4.7368</strain>
    </source>
</reference>
<dbReference type="InterPro" id="IPR009430">
    <property type="entry name" value="GvpL/GvpF"/>
</dbReference>
<dbReference type="PANTHER" id="PTHR36852:SF1">
    <property type="entry name" value="PROTEIN GVPL 2"/>
    <property type="match status" value="1"/>
</dbReference>
<dbReference type="PANTHER" id="PTHR36852">
    <property type="entry name" value="PROTEIN GVPL 2"/>
    <property type="match status" value="1"/>
</dbReference>